<feature type="compositionally biased region" description="Basic and acidic residues" evidence="1">
    <location>
        <begin position="39"/>
        <end position="49"/>
    </location>
</feature>
<organism evidence="3 4">
    <name type="scientific">Negadavirga shengliensis</name>
    <dbReference type="NCBI Taxonomy" id="1389218"/>
    <lineage>
        <taxon>Bacteria</taxon>
        <taxon>Pseudomonadati</taxon>
        <taxon>Bacteroidota</taxon>
        <taxon>Cytophagia</taxon>
        <taxon>Cytophagales</taxon>
        <taxon>Cyclobacteriaceae</taxon>
        <taxon>Negadavirga</taxon>
    </lineage>
</organism>
<evidence type="ECO:0000256" key="2">
    <source>
        <dbReference type="SAM" id="Phobius"/>
    </source>
</evidence>
<evidence type="ECO:0000313" key="3">
    <source>
        <dbReference type="EMBL" id="MFC4874786.1"/>
    </source>
</evidence>
<dbReference type="EMBL" id="JBHSJJ010000022">
    <property type="protein sequence ID" value="MFC4874786.1"/>
    <property type="molecule type" value="Genomic_DNA"/>
</dbReference>
<gene>
    <name evidence="3" type="ORF">ACFPFU_23985</name>
</gene>
<keyword evidence="2" id="KW-0812">Transmembrane</keyword>
<dbReference type="RefSeq" id="WP_377068971.1">
    <property type="nucleotide sequence ID" value="NZ_JBHSJJ010000022.1"/>
</dbReference>
<reference evidence="4" key="1">
    <citation type="journal article" date="2019" name="Int. J. Syst. Evol. Microbiol.">
        <title>The Global Catalogue of Microorganisms (GCM) 10K type strain sequencing project: providing services to taxonomists for standard genome sequencing and annotation.</title>
        <authorList>
            <consortium name="The Broad Institute Genomics Platform"/>
            <consortium name="The Broad Institute Genome Sequencing Center for Infectious Disease"/>
            <person name="Wu L."/>
            <person name="Ma J."/>
        </authorList>
    </citation>
    <scope>NUCLEOTIDE SEQUENCE [LARGE SCALE GENOMIC DNA]</scope>
    <source>
        <strain evidence="4">CGMCC 4.7466</strain>
    </source>
</reference>
<evidence type="ECO:0000313" key="4">
    <source>
        <dbReference type="Proteomes" id="UP001595818"/>
    </source>
</evidence>
<keyword evidence="2" id="KW-0472">Membrane</keyword>
<dbReference type="Proteomes" id="UP001595818">
    <property type="component" value="Unassembled WGS sequence"/>
</dbReference>
<sequence>MLLKIIIFFIALGWIFSSLLRYFLRSKLKKFVDQVQEAQRADYRSKNQPRDGNVNVDYVPKDYKKKSSGNISGGDYIDYEEVKD</sequence>
<proteinExistence type="predicted"/>
<accession>A0ABV9T7P5</accession>
<keyword evidence="2" id="KW-1133">Transmembrane helix</keyword>
<keyword evidence="4" id="KW-1185">Reference proteome</keyword>
<evidence type="ECO:0000256" key="1">
    <source>
        <dbReference type="SAM" id="MobiDB-lite"/>
    </source>
</evidence>
<protein>
    <submittedName>
        <fullName evidence="3">DUF4834 family protein</fullName>
    </submittedName>
</protein>
<name>A0ABV9T7P5_9BACT</name>
<feature type="region of interest" description="Disordered" evidence="1">
    <location>
        <begin position="39"/>
        <end position="84"/>
    </location>
</feature>
<feature type="transmembrane region" description="Helical" evidence="2">
    <location>
        <begin position="6"/>
        <end position="24"/>
    </location>
</feature>
<comment type="caution">
    <text evidence="3">The sequence shown here is derived from an EMBL/GenBank/DDBJ whole genome shotgun (WGS) entry which is preliminary data.</text>
</comment>